<dbReference type="InterPro" id="IPR001969">
    <property type="entry name" value="Aspartic_peptidase_AS"/>
</dbReference>
<proteinExistence type="predicted"/>
<protein>
    <submittedName>
        <fullName evidence="2">Retropepsin-like aspartic protease</fullName>
        <ecNumber evidence="2">3.4.23.-</ecNumber>
    </submittedName>
</protein>
<gene>
    <name evidence="2" type="ORF">ACFPFU_03305</name>
</gene>
<dbReference type="InterPro" id="IPR021109">
    <property type="entry name" value="Peptidase_aspartic_dom_sf"/>
</dbReference>
<dbReference type="Proteomes" id="UP001595818">
    <property type="component" value="Unassembled WGS sequence"/>
</dbReference>
<dbReference type="EMBL" id="JBHSJJ010000002">
    <property type="protein sequence ID" value="MFC4870699.1"/>
    <property type="molecule type" value="Genomic_DNA"/>
</dbReference>
<feature type="chain" id="PRO_5047264494" evidence="1">
    <location>
        <begin position="30"/>
        <end position="172"/>
    </location>
</feature>
<evidence type="ECO:0000256" key="1">
    <source>
        <dbReference type="SAM" id="SignalP"/>
    </source>
</evidence>
<dbReference type="Pfam" id="PF13650">
    <property type="entry name" value="Asp_protease_2"/>
    <property type="match status" value="1"/>
</dbReference>
<evidence type="ECO:0000313" key="3">
    <source>
        <dbReference type="Proteomes" id="UP001595818"/>
    </source>
</evidence>
<dbReference type="EC" id="3.4.23.-" evidence="2"/>
<accession>A0ABV9SWV9</accession>
<sequence>MWKNNIRKNTILFSLITLSLISLSVGAGAQEEHMTAKLCSLHPKPIIEVALNGKPAYFLLDTGSDINVVSIKGAKKYNFGTMSRKNRQHFVSTANGLLSDYMHVYNMDMTLGGIRLEGSFVSLDLGVIADSIRQKCGITIDGVLGSGTMKTHRFVIDYNREQVAFIGSKRLP</sequence>
<feature type="signal peptide" evidence="1">
    <location>
        <begin position="1"/>
        <end position="29"/>
    </location>
</feature>
<dbReference type="SUPFAM" id="SSF50630">
    <property type="entry name" value="Acid proteases"/>
    <property type="match status" value="1"/>
</dbReference>
<keyword evidence="3" id="KW-1185">Reference proteome</keyword>
<name>A0ABV9SWV9_9BACT</name>
<organism evidence="2 3">
    <name type="scientific">Negadavirga shengliensis</name>
    <dbReference type="NCBI Taxonomy" id="1389218"/>
    <lineage>
        <taxon>Bacteria</taxon>
        <taxon>Pseudomonadati</taxon>
        <taxon>Bacteroidota</taxon>
        <taxon>Cytophagia</taxon>
        <taxon>Cytophagales</taxon>
        <taxon>Cyclobacteriaceae</taxon>
        <taxon>Negadavirga</taxon>
    </lineage>
</organism>
<dbReference type="GO" id="GO:0016787">
    <property type="term" value="F:hydrolase activity"/>
    <property type="evidence" value="ECO:0007669"/>
    <property type="project" value="UniProtKB-KW"/>
</dbReference>
<dbReference type="PROSITE" id="PS00141">
    <property type="entry name" value="ASP_PROTEASE"/>
    <property type="match status" value="1"/>
</dbReference>
<reference evidence="3" key="1">
    <citation type="journal article" date="2019" name="Int. J. Syst. Evol. Microbiol.">
        <title>The Global Catalogue of Microorganisms (GCM) 10K type strain sequencing project: providing services to taxonomists for standard genome sequencing and annotation.</title>
        <authorList>
            <consortium name="The Broad Institute Genomics Platform"/>
            <consortium name="The Broad Institute Genome Sequencing Center for Infectious Disease"/>
            <person name="Wu L."/>
            <person name="Ma J."/>
        </authorList>
    </citation>
    <scope>NUCLEOTIDE SEQUENCE [LARGE SCALE GENOMIC DNA]</scope>
    <source>
        <strain evidence="3">CGMCC 4.7466</strain>
    </source>
</reference>
<dbReference type="Gene3D" id="2.40.70.10">
    <property type="entry name" value="Acid Proteases"/>
    <property type="match status" value="1"/>
</dbReference>
<evidence type="ECO:0000313" key="2">
    <source>
        <dbReference type="EMBL" id="MFC4870699.1"/>
    </source>
</evidence>
<comment type="caution">
    <text evidence="2">The sequence shown here is derived from an EMBL/GenBank/DDBJ whole genome shotgun (WGS) entry which is preliminary data.</text>
</comment>
<keyword evidence="1" id="KW-0732">Signal</keyword>
<dbReference type="RefSeq" id="WP_377061489.1">
    <property type="nucleotide sequence ID" value="NZ_JBHSJJ010000002.1"/>
</dbReference>
<keyword evidence="2" id="KW-0378">Hydrolase</keyword>